<dbReference type="Proteomes" id="UP000636004">
    <property type="component" value="Unassembled WGS sequence"/>
</dbReference>
<dbReference type="PROSITE" id="PS51257">
    <property type="entry name" value="PROKAR_LIPOPROTEIN"/>
    <property type="match status" value="1"/>
</dbReference>
<evidence type="ECO:0000313" key="1">
    <source>
        <dbReference type="EMBL" id="GGZ75492.1"/>
    </source>
</evidence>
<accession>A0A918QVQ9</accession>
<reference evidence="1" key="1">
    <citation type="journal article" date="2014" name="Int. J. Syst. Evol. Microbiol.">
        <title>Complete genome sequence of Corynebacterium casei LMG S-19264T (=DSM 44701T), isolated from a smear-ripened cheese.</title>
        <authorList>
            <consortium name="US DOE Joint Genome Institute (JGI-PGF)"/>
            <person name="Walter F."/>
            <person name="Albersmeier A."/>
            <person name="Kalinowski J."/>
            <person name="Ruckert C."/>
        </authorList>
    </citation>
    <scope>NUCLEOTIDE SEQUENCE</scope>
    <source>
        <strain evidence="1">KCTC 12710</strain>
    </source>
</reference>
<keyword evidence="2" id="KW-1185">Reference proteome</keyword>
<dbReference type="SUPFAM" id="SSF54427">
    <property type="entry name" value="NTF2-like"/>
    <property type="match status" value="1"/>
</dbReference>
<dbReference type="EMBL" id="BMWZ01000002">
    <property type="protein sequence ID" value="GGZ75492.1"/>
    <property type="molecule type" value="Genomic_DNA"/>
</dbReference>
<reference evidence="1" key="2">
    <citation type="submission" date="2020-09" db="EMBL/GenBank/DDBJ databases">
        <authorList>
            <person name="Sun Q."/>
            <person name="Kim S."/>
        </authorList>
    </citation>
    <scope>NUCLEOTIDE SEQUENCE</scope>
    <source>
        <strain evidence="1">KCTC 12710</strain>
    </source>
</reference>
<proteinExistence type="predicted"/>
<dbReference type="InterPro" id="IPR032710">
    <property type="entry name" value="NTF2-like_dom_sf"/>
</dbReference>
<comment type="caution">
    <text evidence="1">The sequence shown here is derived from an EMBL/GenBank/DDBJ whole genome shotgun (WGS) entry which is preliminary data.</text>
</comment>
<gene>
    <name evidence="1" type="ORF">GCM10007028_11270</name>
</gene>
<evidence type="ECO:0000313" key="2">
    <source>
        <dbReference type="Proteomes" id="UP000636004"/>
    </source>
</evidence>
<protein>
    <submittedName>
        <fullName evidence="1">Uncharacterized protein</fullName>
    </submittedName>
</protein>
<organism evidence="1 2">
    <name type="scientific">Algibacter mikhailovii</name>
    <dbReference type="NCBI Taxonomy" id="425498"/>
    <lineage>
        <taxon>Bacteria</taxon>
        <taxon>Pseudomonadati</taxon>
        <taxon>Bacteroidota</taxon>
        <taxon>Flavobacteriia</taxon>
        <taxon>Flavobacteriales</taxon>
        <taxon>Flavobacteriaceae</taxon>
        <taxon>Algibacter</taxon>
    </lineage>
</organism>
<name>A0A918QVQ9_9FLAO</name>
<dbReference type="AlphaFoldDB" id="A0A918QVQ9"/>
<dbReference type="RefSeq" id="WP_189359800.1">
    <property type="nucleotide sequence ID" value="NZ_BMWZ01000002.1"/>
</dbReference>
<sequence length="158" mass="18671">MNHVIKVFLVTILTLTSCVNQKEKNTDNKEDFVAVETLVQNIFDDIWGAKNETLITKYHTDDFVLLEHGEVWTNDTIANWCKQAKLRDKGIKRINSFDFFNAKKEGHRIWMAYHNYATFKKDSIIRKLEWLESIVAVKKDTVWKLELMHSTRVPRRSN</sequence>